<dbReference type="GO" id="GO:0043022">
    <property type="term" value="F:ribosome binding"/>
    <property type="evidence" value="ECO:0007669"/>
    <property type="project" value="TreeGrafter"/>
</dbReference>
<keyword evidence="4" id="KW-0648">Protein biosynthesis</keyword>
<evidence type="ECO:0000313" key="7">
    <source>
        <dbReference type="EMBL" id="RNA31042.1"/>
    </source>
</evidence>
<name>A0A3M7S5L6_BRAPC</name>
<dbReference type="GO" id="GO:0005525">
    <property type="term" value="F:GTP binding"/>
    <property type="evidence" value="ECO:0007669"/>
    <property type="project" value="UniProtKB-KW"/>
</dbReference>
<dbReference type="GO" id="GO:0003924">
    <property type="term" value="F:GTPase activity"/>
    <property type="evidence" value="ECO:0007669"/>
    <property type="project" value="TreeGrafter"/>
</dbReference>
<keyword evidence="5" id="KW-0342">GTP-binding</keyword>
<comment type="caution">
    <text evidence="7">The sequence shown here is derived from an EMBL/GenBank/DDBJ whole genome shotgun (WGS) entry which is preliminary data.</text>
</comment>
<feature type="domain" description="Elongation Factor G" evidence="6">
    <location>
        <begin position="74"/>
        <end position="137"/>
    </location>
</feature>
<gene>
    <name evidence="7" type="ORF">BpHYR1_018693</name>
</gene>
<evidence type="ECO:0000256" key="3">
    <source>
        <dbReference type="ARBA" id="ARBA00022768"/>
    </source>
</evidence>
<protein>
    <submittedName>
        <fullName evidence="7">Elongation factor</fullName>
        <ecNumber evidence="7">3.6.1.15</ecNumber>
    </submittedName>
</protein>
<dbReference type="InterPro" id="IPR020568">
    <property type="entry name" value="Ribosomal_Su5_D2-typ_SF"/>
</dbReference>
<dbReference type="EC" id="3.6.1.15" evidence="7"/>
<evidence type="ECO:0000313" key="8">
    <source>
        <dbReference type="Proteomes" id="UP000276133"/>
    </source>
</evidence>
<dbReference type="GO" id="GO:1990904">
    <property type="term" value="C:ribonucleoprotein complex"/>
    <property type="evidence" value="ECO:0007669"/>
    <property type="project" value="TreeGrafter"/>
</dbReference>
<dbReference type="FunFam" id="3.30.70.870:FF:000002">
    <property type="entry name" value="Translation elongation factor 2"/>
    <property type="match status" value="1"/>
</dbReference>
<dbReference type="Gene3D" id="3.30.70.870">
    <property type="entry name" value="Elongation Factor G (Translational Gtpase), domain 3"/>
    <property type="match status" value="1"/>
</dbReference>
<dbReference type="OrthoDB" id="364892at2759"/>
<dbReference type="SUPFAM" id="SSF50447">
    <property type="entry name" value="Translation proteins"/>
    <property type="match status" value="1"/>
</dbReference>
<keyword evidence="1" id="KW-0963">Cytoplasm</keyword>
<dbReference type="CDD" id="cd16261">
    <property type="entry name" value="EF2_snRNP_III"/>
    <property type="match status" value="1"/>
</dbReference>
<evidence type="ECO:0000256" key="4">
    <source>
        <dbReference type="ARBA" id="ARBA00022917"/>
    </source>
</evidence>
<dbReference type="PANTHER" id="PTHR42908:SF10">
    <property type="entry name" value="EUKARYOTIC TRANSLATION ELONGATION FACTOR 2"/>
    <property type="match status" value="1"/>
</dbReference>
<dbReference type="Gene3D" id="2.40.30.10">
    <property type="entry name" value="Translation factors"/>
    <property type="match status" value="1"/>
</dbReference>
<dbReference type="InterPro" id="IPR041095">
    <property type="entry name" value="EFG_II"/>
</dbReference>
<accession>A0A3M7S5L6</accession>
<dbReference type="InterPro" id="IPR009000">
    <property type="entry name" value="Transl_B-barrel_sf"/>
</dbReference>
<dbReference type="Proteomes" id="UP000276133">
    <property type="component" value="Unassembled WGS sequence"/>
</dbReference>
<dbReference type="Pfam" id="PF14492">
    <property type="entry name" value="EFG_III"/>
    <property type="match status" value="1"/>
</dbReference>
<dbReference type="STRING" id="10195.A0A3M7S5L6"/>
<dbReference type="GO" id="GO:0003746">
    <property type="term" value="F:translation elongation factor activity"/>
    <property type="evidence" value="ECO:0007669"/>
    <property type="project" value="UniProtKB-KW"/>
</dbReference>
<sequence>MGDNYVPGKKNDLSIKPIQRTMIMMGEVNHPVIDIPCGNICGLVGIDQFLVKTGTVTTFENAHNLKGMKFSMSPLVRVAVEAKNLADLSKLIESLKRLAKSDPMVQCVVEESGEHVVAWAGELHLEICLKDLENEYAAIPIKVSDPVVAYRETVAEESSTVSAPMPQGLAEDIEKKEVGPSRDVKLRSKYLSDKYQFDVAEAKKI</sequence>
<dbReference type="GO" id="GO:0005829">
    <property type="term" value="C:cytosol"/>
    <property type="evidence" value="ECO:0007669"/>
    <property type="project" value="TreeGrafter"/>
</dbReference>
<dbReference type="PANTHER" id="PTHR42908">
    <property type="entry name" value="TRANSLATION ELONGATION FACTOR-RELATED"/>
    <property type="match status" value="1"/>
</dbReference>
<dbReference type="InterPro" id="IPR035647">
    <property type="entry name" value="EFG_III/V"/>
</dbReference>
<dbReference type="AlphaFoldDB" id="A0A3M7S5L6"/>
<keyword evidence="3 7" id="KW-0251">Elongation factor</keyword>
<evidence type="ECO:0000256" key="1">
    <source>
        <dbReference type="ARBA" id="ARBA00022490"/>
    </source>
</evidence>
<keyword evidence="8" id="KW-1185">Reference proteome</keyword>
<evidence type="ECO:0000256" key="2">
    <source>
        <dbReference type="ARBA" id="ARBA00022741"/>
    </source>
</evidence>
<reference evidence="7 8" key="1">
    <citation type="journal article" date="2018" name="Sci. Rep.">
        <title>Genomic signatures of local adaptation to the degree of environmental predictability in rotifers.</title>
        <authorList>
            <person name="Franch-Gras L."/>
            <person name="Hahn C."/>
            <person name="Garcia-Roger E.M."/>
            <person name="Carmona M.J."/>
            <person name="Serra M."/>
            <person name="Gomez A."/>
        </authorList>
    </citation>
    <scope>NUCLEOTIDE SEQUENCE [LARGE SCALE GENOMIC DNA]</scope>
    <source>
        <strain evidence="7">HYR1</strain>
    </source>
</reference>
<evidence type="ECO:0000259" key="6">
    <source>
        <dbReference type="Pfam" id="PF14492"/>
    </source>
</evidence>
<dbReference type="EMBL" id="REGN01002003">
    <property type="protein sequence ID" value="RNA31042.1"/>
    <property type="molecule type" value="Genomic_DNA"/>
</dbReference>
<keyword evidence="2" id="KW-0547">Nucleotide-binding</keyword>
<organism evidence="7 8">
    <name type="scientific">Brachionus plicatilis</name>
    <name type="common">Marine rotifer</name>
    <name type="synonym">Brachionus muelleri</name>
    <dbReference type="NCBI Taxonomy" id="10195"/>
    <lineage>
        <taxon>Eukaryota</taxon>
        <taxon>Metazoa</taxon>
        <taxon>Spiralia</taxon>
        <taxon>Gnathifera</taxon>
        <taxon>Rotifera</taxon>
        <taxon>Eurotatoria</taxon>
        <taxon>Monogononta</taxon>
        <taxon>Pseudotrocha</taxon>
        <taxon>Ploima</taxon>
        <taxon>Brachionidae</taxon>
        <taxon>Brachionus</taxon>
    </lineage>
</organism>
<keyword evidence="7" id="KW-0378">Hydrolase</keyword>
<proteinExistence type="predicted"/>
<evidence type="ECO:0000256" key="5">
    <source>
        <dbReference type="ARBA" id="ARBA00023134"/>
    </source>
</evidence>
<dbReference type="SUPFAM" id="SSF54211">
    <property type="entry name" value="Ribosomal protein S5 domain 2-like"/>
    <property type="match status" value="1"/>
</dbReference>
<dbReference type="SUPFAM" id="SSF54980">
    <property type="entry name" value="EF-G C-terminal domain-like"/>
    <property type="match status" value="1"/>
</dbReference>